<dbReference type="SUPFAM" id="SSF46785">
    <property type="entry name" value="Winged helix' DNA-binding domain"/>
    <property type="match status" value="1"/>
</dbReference>
<dbReference type="Gene3D" id="1.10.10.10">
    <property type="entry name" value="Winged helix-like DNA-binding domain superfamily/Winged helix DNA-binding domain"/>
    <property type="match status" value="1"/>
</dbReference>
<dbReference type="Proteomes" id="UP000001955">
    <property type="component" value="Chromosome"/>
</dbReference>
<sequence length="247" mass="27270">MSSHNQTLRHQRKILQLLYENTSLSVREISERLNISGSTVRRNLAALSAMYSNIKKVHGGVEIDAFVSHRNHNRNAVDPHLITRAAGKVTPGDLVYLDSGETALLLAEAICQCSITVVTIDLKIASLMKDFNRTVLIGGSMERNCDFTTGPEALSQLAQYRFDVAFISTNCFDLVHGVTAPHVDNARLKQQVLAHSARKYLIAEGHKFNKFSLHPVAALQDFDAIITDGTIPELTLEMLESCAVTLE</sequence>
<name>I2B5T0_SHIBC</name>
<dbReference type="InterPro" id="IPR050313">
    <property type="entry name" value="Carb_Metab_HTH_regulators"/>
</dbReference>
<dbReference type="InterPro" id="IPR036388">
    <property type="entry name" value="WH-like_DNA-bd_sf"/>
</dbReference>
<dbReference type="PANTHER" id="PTHR30363">
    <property type="entry name" value="HTH-TYPE TRANSCRIPTIONAL REGULATOR SRLR-RELATED"/>
    <property type="match status" value="1"/>
</dbReference>
<protein>
    <submittedName>
        <fullName evidence="5">Putative transcriptional regulator</fullName>
    </submittedName>
</protein>
<dbReference type="PROSITE" id="PS51000">
    <property type="entry name" value="HTH_DEOR_2"/>
    <property type="match status" value="1"/>
</dbReference>
<keyword evidence="3" id="KW-0804">Transcription</keyword>
<dbReference type="SMART" id="SM01134">
    <property type="entry name" value="DeoRC"/>
    <property type="match status" value="1"/>
</dbReference>
<evidence type="ECO:0000313" key="5">
    <source>
        <dbReference type="EMBL" id="AFJ45884.1"/>
    </source>
</evidence>
<dbReference type="PATRIC" id="fig|630626.3.peg.747"/>
<dbReference type="EMBL" id="CP001560">
    <property type="protein sequence ID" value="AFJ45884.1"/>
    <property type="molecule type" value="Genomic_DNA"/>
</dbReference>
<keyword evidence="6" id="KW-1185">Reference proteome</keyword>
<keyword evidence="1" id="KW-0678">Repressor</keyword>
<evidence type="ECO:0000256" key="2">
    <source>
        <dbReference type="ARBA" id="ARBA00023015"/>
    </source>
</evidence>
<dbReference type="SUPFAM" id="SSF100950">
    <property type="entry name" value="NagB/RpiA/CoA transferase-like"/>
    <property type="match status" value="1"/>
</dbReference>
<proteinExistence type="predicted"/>
<dbReference type="InterPro" id="IPR011991">
    <property type="entry name" value="ArsR-like_HTH"/>
</dbReference>
<dbReference type="InterPro" id="IPR037171">
    <property type="entry name" value="NagB/RpiA_transferase-like"/>
</dbReference>
<dbReference type="eggNOG" id="COG1349">
    <property type="taxonomic scope" value="Bacteria"/>
</dbReference>
<dbReference type="GO" id="GO:0003700">
    <property type="term" value="F:DNA-binding transcription factor activity"/>
    <property type="evidence" value="ECO:0007669"/>
    <property type="project" value="InterPro"/>
</dbReference>
<dbReference type="InterPro" id="IPR036390">
    <property type="entry name" value="WH_DNA-bd_sf"/>
</dbReference>
<accession>I2B5T0</accession>
<dbReference type="RefSeq" id="WP_014715838.1">
    <property type="nucleotide sequence ID" value="NC_017910.1"/>
</dbReference>
<dbReference type="CDD" id="cd00090">
    <property type="entry name" value="HTH_ARSR"/>
    <property type="match status" value="1"/>
</dbReference>
<dbReference type="SMART" id="SM00420">
    <property type="entry name" value="HTH_DEOR"/>
    <property type="match status" value="1"/>
</dbReference>
<evidence type="ECO:0000259" key="4">
    <source>
        <dbReference type="PROSITE" id="PS51000"/>
    </source>
</evidence>
<dbReference type="KEGG" id="ebt:EBL_c07610"/>
<keyword evidence="2" id="KW-0805">Transcription regulation</keyword>
<evidence type="ECO:0000256" key="3">
    <source>
        <dbReference type="ARBA" id="ARBA00023163"/>
    </source>
</evidence>
<dbReference type="AlphaFoldDB" id="I2B5T0"/>
<evidence type="ECO:0000256" key="1">
    <source>
        <dbReference type="ARBA" id="ARBA00022491"/>
    </source>
</evidence>
<feature type="domain" description="HTH deoR-type" evidence="4">
    <location>
        <begin position="7"/>
        <end position="63"/>
    </location>
</feature>
<evidence type="ECO:0000313" key="6">
    <source>
        <dbReference type="Proteomes" id="UP000001955"/>
    </source>
</evidence>
<gene>
    <name evidence="5" type="ordered locus">EBL_c07610</name>
</gene>
<dbReference type="Pfam" id="PF08220">
    <property type="entry name" value="HTH_DeoR"/>
    <property type="match status" value="1"/>
</dbReference>
<dbReference type="InterPro" id="IPR014036">
    <property type="entry name" value="DeoR-like_C"/>
</dbReference>
<reference evidence="5 6" key="1">
    <citation type="journal article" date="2012" name="J. Bacteriol.">
        <title>Complete genome sequence of the B12-producing Shimwellia blattae strain DSM 4481, isolated from a cockroach.</title>
        <authorList>
            <person name="Brzuszkiewicz E."/>
            <person name="Waschkowitz T."/>
            <person name="Wiezer A."/>
            <person name="Daniel R."/>
        </authorList>
    </citation>
    <scope>NUCLEOTIDE SEQUENCE [LARGE SCALE GENOMIC DNA]</scope>
    <source>
        <strain evidence="6">ATCC 29907 / DSM 4481 / JCM 1650 / NBRC 105725 / CDC 9005-74</strain>
    </source>
</reference>
<dbReference type="Pfam" id="PF00455">
    <property type="entry name" value="DeoRC"/>
    <property type="match status" value="1"/>
</dbReference>
<organism evidence="5 6">
    <name type="scientific">Shimwellia blattae (strain ATCC 29907 / DSM 4481 / JCM 1650 / NBRC 105725 / CDC 9005-74)</name>
    <name type="common">Escherichia blattae</name>
    <dbReference type="NCBI Taxonomy" id="630626"/>
    <lineage>
        <taxon>Bacteria</taxon>
        <taxon>Pseudomonadati</taxon>
        <taxon>Pseudomonadota</taxon>
        <taxon>Gammaproteobacteria</taxon>
        <taxon>Enterobacterales</taxon>
        <taxon>Enterobacteriaceae</taxon>
        <taxon>Shimwellia</taxon>
    </lineage>
</organism>
<dbReference type="PANTHER" id="PTHR30363:SF4">
    <property type="entry name" value="GLYCEROL-3-PHOSPHATE REGULON REPRESSOR"/>
    <property type="match status" value="1"/>
</dbReference>
<dbReference type="HOGENOM" id="CLU_060699_1_3_6"/>
<dbReference type="InterPro" id="IPR001034">
    <property type="entry name" value="DeoR_HTH"/>
</dbReference>
<dbReference type="STRING" id="630626.EBL_c07610"/>
<dbReference type="OrthoDB" id="5685843at2"/>